<comment type="caution">
    <text evidence="1">The sequence shown here is derived from an EMBL/GenBank/DDBJ whole genome shotgun (WGS) entry which is preliminary data.</text>
</comment>
<protein>
    <recommendedName>
        <fullName evidence="3">2OG-Fe(II) oxygenase</fullName>
    </recommendedName>
</protein>
<organism evidence="1 2">
    <name type="scientific">Pseudohongiella acticola</name>
    <dbReference type="NCBI Taxonomy" id="1524254"/>
    <lineage>
        <taxon>Bacteria</taxon>
        <taxon>Pseudomonadati</taxon>
        <taxon>Pseudomonadota</taxon>
        <taxon>Gammaproteobacteria</taxon>
        <taxon>Pseudomonadales</taxon>
        <taxon>Pseudohongiellaceae</taxon>
        <taxon>Pseudohongiella</taxon>
    </lineage>
</organism>
<dbReference type="EMBL" id="MASR01000001">
    <property type="protein sequence ID" value="OFE12058.1"/>
    <property type="molecule type" value="Genomic_DNA"/>
</dbReference>
<dbReference type="Gene3D" id="2.60.120.620">
    <property type="entry name" value="q2cbj1_9rhob like domain"/>
    <property type="match status" value="1"/>
</dbReference>
<name>A0A1E8CI35_9GAMM</name>
<dbReference type="STRING" id="1524254.PHACT_02010"/>
<dbReference type="InterPro" id="IPR012668">
    <property type="entry name" value="CHP02466"/>
</dbReference>
<dbReference type="AlphaFoldDB" id="A0A1E8CI35"/>
<evidence type="ECO:0008006" key="3">
    <source>
        <dbReference type="Google" id="ProtNLM"/>
    </source>
</evidence>
<evidence type="ECO:0000313" key="1">
    <source>
        <dbReference type="EMBL" id="OFE12058.1"/>
    </source>
</evidence>
<dbReference type="Proteomes" id="UP000175669">
    <property type="component" value="Unassembled WGS sequence"/>
</dbReference>
<keyword evidence="2" id="KW-1185">Reference proteome</keyword>
<reference evidence="2" key="1">
    <citation type="submission" date="2016-07" db="EMBL/GenBank/DDBJ databases">
        <authorList>
            <person name="Florea S."/>
            <person name="Webb J.S."/>
            <person name="Jaromczyk J."/>
            <person name="Schardl C.L."/>
        </authorList>
    </citation>
    <scope>NUCLEOTIDE SEQUENCE [LARGE SCALE GENOMIC DNA]</scope>
    <source>
        <strain evidence="2">KCTC 42131</strain>
    </source>
</reference>
<gene>
    <name evidence="1" type="ORF">PHACT_02010</name>
</gene>
<dbReference type="Pfam" id="PF13759">
    <property type="entry name" value="2OG-FeII_Oxy_5"/>
    <property type="match status" value="1"/>
</dbReference>
<evidence type="ECO:0000313" key="2">
    <source>
        <dbReference type="Proteomes" id="UP000175669"/>
    </source>
</evidence>
<sequence>MLPGGNTWQLCHREKAGAQMEHQMMNMFAVPLYRGALGRDFTAEEMQFFKAELSEPVQAISNYASANKKVLDAAAMKSIRAALQAHLEQYFKITFNTSNNVSLQITQSWLTRSQKGDAHHTHTHPNSVVSGVLYINLAPTDGINFYRNDDNVWYELLRQQDTYYNASRYFVQTGMGDIILFPSNVRHGVSEVTEQVDRVSLSFNTFFSGEIGREEFSNQLNIRLT</sequence>
<accession>A0A1E8CI35</accession>
<proteinExistence type="predicted"/>